<organism evidence="1 2">
    <name type="scientific">Microlunatus panaciterrae</name>
    <dbReference type="NCBI Taxonomy" id="400768"/>
    <lineage>
        <taxon>Bacteria</taxon>
        <taxon>Bacillati</taxon>
        <taxon>Actinomycetota</taxon>
        <taxon>Actinomycetes</taxon>
        <taxon>Propionibacteriales</taxon>
        <taxon>Propionibacteriaceae</taxon>
        <taxon>Microlunatus</taxon>
    </lineage>
</organism>
<evidence type="ECO:0000313" key="1">
    <source>
        <dbReference type="EMBL" id="MBM7800111.1"/>
    </source>
</evidence>
<dbReference type="EMBL" id="JAFBCF010000001">
    <property type="protein sequence ID" value="MBM7800111.1"/>
    <property type="molecule type" value="Genomic_DNA"/>
</dbReference>
<evidence type="ECO:0000313" key="2">
    <source>
        <dbReference type="Proteomes" id="UP000704762"/>
    </source>
</evidence>
<proteinExistence type="predicted"/>
<name>A0ABS2RM77_9ACTN</name>
<comment type="caution">
    <text evidence="1">The sequence shown here is derived from an EMBL/GenBank/DDBJ whole genome shotgun (WGS) entry which is preliminary data.</text>
</comment>
<reference evidence="1 2" key="1">
    <citation type="submission" date="2021-01" db="EMBL/GenBank/DDBJ databases">
        <title>Sequencing the genomes of 1000 actinobacteria strains.</title>
        <authorList>
            <person name="Klenk H.-P."/>
        </authorList>
    </citation>
    <scope>NUCLEOTIDE SEQUENCE [LARGE SCALE GENOMIC DNA]</scope>
    <source>
        <strain evidence="1 2">DSM 18662</strain>
    </source>
</reference>
<protein>
    <submittedName>
        <fullName evidence="1">Uncharacterized protein</fullName>
    </submittedName>
</protein>
<sequence length="71" mass="7567">MSWRWQADKPRGVVIDAAGLGLEQTFPAQGDAESWLGEAYPELAEAGVTAVSLFEGDRLVYGPMSLAPEGT</sequence>
<gene>
    <name evidence="1" type="ORF">JOE57_003032</name>
</gene>
<accession>A0ABS2RM77</accession>
<keyword evidence="2" id="KW-1185">Reference proteome</keyword>
<dbReference type="Proteomes" id="UP000704762">
    <property type="component" value="Unassembled WGS sequence"/>
</dbReference>
<dbReference type="RefSeq" id="WP_204919318.1">
    <property type="nucleotide sequence ID" value="NZ_BAAAQP010000003.1"/>
</dbReference>